<evidence type="ECO:0000259" key="4">
    <source>
        <dbReference type="PROSITE" id="PS51891"/>
    </source>
</evidence>
<evidence type="ECO:0000313" key="6">
    <source>
        <dbReference type="Proteomes" id="UP001374803"/>
    </source>
</evidence>
<dbReference type="PANTHER" id="PTHR28620:SF1">
    <property type="entry name" value="CENP-V_GFA DOMAIN-CONTAINING PROTEIN"/>
    <property type="match status" value="1"/>
</dbReference>
<dbReference type="PANTHER" id="PTHR28620">
    <property type="entry name" value="CENTROMERE PROTEIN V"/>
    <property type="match status" value="1"/>
</dbReference>
<reference evidence="5" key="1">
    <citation type="submission" date="2021-12" db="EMBL/GenBank/DDBJ databases">
        <title>Discovery of the Pendulisporaceae a myxobacterial family with distinct sporulation behavior and unique specialized metabolism.</title>
        <authorList>
            <person name="Garcia R."/>
            <person name="Popoff A."/>
            <person name="Bader C.D."/>
            <person name="Loehr J."/>
            <person name="Walesch S."/>
            <person name="Walt C."/>
            <person name="Boldt J."/>
            <person name="Bunk B."/>
            <person name="Haeckl F.J.F.P.J."/>
            <person name="Gunesch A.P."/>
            <person name="Birkelbach J."/>
            <person name="Nuebel U."/>
            <person name="Pietschmann T."/>
            <person name="Bach T."/>
            <person name="Mueller R."/>
        </authorList>
    </citation>
    <scope>NUCLEOTIDE SEQUENCE</scope>
    <source>
        <strain evidence="5">MSr11367</strain>
    </source>
</reference>
<dbReference type="PROSITE" id="PS51891">
    <property type="entry name" value="CENP_V_GFA"/>
    <property type="match status" value="1"/>
</dbReference>
<dbReference type="EMBL" id="CP089983">
    <property type="protein sequence ID" value="WXB08238.1"/>
    <property type="molecule type" value="Genomic_DNA"/>
</dbReference>
<keyword evidence="6" id="KW-1185">Reference proteome</keyword>
<feature type="domain" description="CENP-V/GFA" evidence="4">
    <location>
        <begin position="7"/>
        <end position="119"/>
    </location>
</feature>
<proteinExistence type="inferred from homology"/>
<evidence type="ECO:0000256" key="3">
    <source>
        <dbReference type="ARBA" id="ARBA00022833"/>
    </source>
</evidence>
<evidence type="ECO:0000256" key="2">
    <source>
        <dbReference type="ARBA" id="ARBA00022723"/>
    </source>
</evidence>
<comment type="similarity">
    <text evidence="1">Belongs to the Gfa family.</text>
</comment>
<evidence type="ECO:0000256" key="1">
    <source>
        <dbReference type="ARBA" id="ARBA00005495"/>
    </source>
</evidence>
<dbReference type="Pfam" id="PF04828">
    <property type="entry name" value="GFA"/>
    <property type="match status" value="1"/>
</dbReference>
<dbReference type="InterPro" id="IPR006913">
    <property type="entry name" value="CENP-V/GFA"/>
</dbReference>
<dbReference type="SUPFAM" id="SSF51316">
    <property type="entry name" value="Mss4-like"/>
    <property type="match status" value="1"/>
</dbReference>
<sequence length="119" mass="13192">MKAMKTYSGGCHCGKVRYEVTAEIDKLMQCNCSMCSKRAHLLTFVGADQFRLLAGNDALQDYQFNKKMIHHLFCSTCGIESFARGQKPDGSEMVAINARCLEGVDVGAYPIQQVDGKNF</sequence>
<dbReference type="Gene3D" id="2.170.150.70">
    <property type="match status" value="1"/>
</dbReference>
<accession>A0ABZ2LBH5</accession>
<dbReference type="InterPro" id="IPR011057">
    <property type="entry name" value="Mss4-like_sf"/>
</dbReference>
<dbReference type="Proteomes" id="UP001374803">
    <property type="component" value="Chromosome"/>
</dbReference>
<keyword evidence="3" id="KW-0862">Zinc</keyword>
<keyword evidence="2" id="KW-0479">Metal-binding</keyword>
<dbReference type="InterPro" id="IPR052355">
    <property type="entry name" value="CENP-V-like"/>
</dbReference>
<gene>
    <name evidence="5" type="ORF">LVJ94_13460</name>
</gene>
<name>A0ABZ2LBH5_9BACT</name>
<protein>
    <submittedName>
        <fullName evidence="5">GFA family protein</fullName>
    </submittedName>
</protein>
<organism evidence="5 6">
    <name type="scientific">Pendulispora rubella</name>
    <dbReference type="NCBI Taxonomy" id="2741070"/>
    <lineage>
        <taxon>Bacteria</taxon>
        <taxon>Pseudomonadati</taxon>
        <taxon>Myxococcota</taxon>
        <taxon>Myxococcia</taxon>
        <taxon>Myxococcales</taxon>
        <taxon>Sorangiineae</taxon>
        <taxon>Pendulisporaceae</taxon>
        <taxon>Pendulispora</taxon>
    </lineage>
</organism>
<evidence type="ECO:0000313" key="5">
    <source>
        <dbReference type="EMBL" id="WXB08238.1"/>
    </source>
</evidence>